<evidence type="ECO:0000313" key="3">
    <source>
        <dbReference type="WBParaSite" id="PgR173_g003_t01"/>
    </source>
</evidence>
<feature type="compositionally biased region" description="Low complexity" evidence="1">
    <location>
        <begin position="199"/>
        <end position="214"/>
    </location>
</feature>
<feature type="region of interest" description="Disordered" evidence="1">
    <location>
        <begin position="42"/>
        <end position="85"/>
    </location>
</feature>
<reference evidence="3" key="1">
    <citation type="submission" date="2022-11" db="UniProtKB">
        <authorList>
            <consortium name="WormBaseParasite"/>
        </authorList>
    </citation>
    <scope>IDENTIFICATION</scope>
</reference>
<sequence>MVEMEYDIDTITAASTNRAVSKKLFQQLQHLNKRPLHAVAFSEPQMLHRSPSGAQKKIRQRQEQRWLKATSSSSMEHNSPPAESDYRSLIDSGAYKSILPDEPPLTITQAPLRPPPKLSAPLSCSLTSLNSTMNSAVNASSVSNTCVLSSPYSGGKPMVEVHPMPSQQYTNAGLPLKDSPPEIPPKTKEKPRVPKKPPNLVLNSSSSRLNSPSLSALSLSTTSLNMPFTPLTSSESSPSLSRLAYSFKYACIQ</sequence>
<keyword evidence="2" id="KW-1185">Reference proteome</keyword>
<feature type="region of interest" description="Disordered" evidence="1">
    <location>
        <begin position="165"/>
        <end position="214"/>
    </location>
</feature>
<organism evidence="2 3">
    <name type="scientific">Parascaris univalens</name>
    <name type="common">Nematode worm</name>
    <dbReference type="NCBI Taxonomy" id="6257"/>
    <lineage>
        <taxon>Eukaryota</taxon>
        <taxon>Metazoa</taxon>
        <taxon>Ecdysozoa</taxon>
        <taxon>Nematoda</taxon>
        <taxon>Chromadorea</taxon>
        <taxon>Rhabditida</taxon>
        <taxon>Spirurina</taxon>
        <taxon>Ascaridomorpha</taxon>
        <taxon>Ascaridoidea</taxon>
        <taxon>Ascarididae</taxon>
        <taxon>Parascaris</taxon>
    </lineage>
</organism>
<evidence type="ECO:0000313" key="2">
    <source>
        <dbReference type="Proteomes" id="UP000887569"/>
    </source>
</evidence>
<accession>A0A915CI69</accession>
<dbReference type="AlphaFoldDB" id="A0A915CI69"/>
<protein>
    <submittedName>
        <fullName evidence="3">Uncharacterized protein</fullName>
    </submittedName>
</protein>
<evidence type="ECO:0000256" key="1">
    <source>
        <dbReference type="SAM" id="MobiDB-lite"/>
    </source>
</evidence>
<proteinExistence type="predicted"/>
<dbReference type="Proteomes" id="UP000887569">
    <property type="component" value="Unplaced"/>
</dbReference>
<dbReference type="WBParaSite" id="PgR173_g003_t01">
    <property type="protein sequence ID" value="PgR173_g003_t01"/>
    <property type="gene ID" value="PgR173_g003"/>
</dbReference>
<name>A0A915CI69_PARUN</name>